<evidence type="ECO:0000256" key="2">
    <source>
        <dbReference type="ARBA" id="ARBA00023015"/>
    </source>
</evidence>
<keyword evidence="5" id="KW-0539">Nucleus</keyword>
<accession>A0A9Q1LFE0</accession>
<dbReference type="InterPro" id="IPR044810">
    <property type="entry name" value="WRKY_plant"/>
</dbReference>
<dbReference type="Proteomes" id="UP001152561">
    <property type="component" value="Unassembled WGS sequence"/>
</dbReference>
<comment type="caution">
    <text evidence="7">The sequence shown here is derived from an EMBL/GenBank/DDBJ whole genome shotgun (WGS) entry which is preliminary data.</text>
</comment>
<dbReference type="GO" id="GO:0005634">
    <property type="term" value="C:nucleus"/>
    <property type="evidence" value="ECO:0007669"/>
    <property type="project" value="UniProtKB-SubCell"/>
</dbReference>
<dbReference type="PANTHER" id="PTHR31282">
    <property type="entry name" value="WRKY TRANSCRIPTION FACTOR 21-RELATED"/>
    <property type="match status" value="1"/>
</dbReference>
<proteinExistence type="predicted"/>
<dbReference type="InterPro" id="IPR003657">
    <property type="entry name" value="WRKY_dom"/>
</dbReference>
<evidence type="ECO:0000256" key="5">
    <source>
        <dbReference type="ARBA" id="ARBA00023242"/>
    </source>
</evidence>
<keyword evidence="4" id="KW-0804">Transcription</keyword>
<dbReference type="GO" id="GO:0003700">
    <property type="term" value="F:DNA-binding transcription factor activity"/>
    <property type="evidence" value="ECO:0007669"/>
    <property type="project" value="InterPro"/>
</dbReference>
<feature type="domain" description="WRKY" evidence="6">
    <location>
        <begin position="114"/>
        <end position="182"/>
    </location>
</feature>
<reference evidence="8" key="1">
    <citation type="journal article" date="2023" name="Proc. Natl. Acad. Sci. U.S.A.">
        <title>Genomic and structural basis for evolution of tropane alkaloid biosynthesis.</title>
        <authorList>
            <person name="Wanga Y.-J."/>
            <person name="Taina T."/>
            <person name="Yua J.-Y."/>
            <person name="Lia J."/>
            <person name="Xua B."/>
            <person name="Chenc J."/>
            <person name="D'Auriad J.C."/>
            <person name="Huanga J.-P."/>
            <person name="Huanga S.-X."/>
        </authorList>
    </citation>
    <scope>NUCLEOTIDE SEQUENCE [LARGE SCALE GENOMIC DNA]</scope>
    <source>
        <strain evidence="8">cv. KIB-2019</strain>
    </source>
</reference>
<evidence type="ECO:0000313" key="7">
    <source>
        <dbReference type="EMBL" id="KAJ8533893.1"/>
    </source>
</evidence>
<gene>
    <name evidence="7" type="ORF">K7X08_007217</name>
</gene>
<keyword evidence="2" id="KW-0805">Transcription regulation</keyword>
<dbReference type="Gene3D" id="2.20.25.80">
    <property type="entry name" value="WRKY domain"/>
    <property type="match status" value="1"/>
</dbReference>
<dbReference type="OrthoDB" id="2021064at2759"/>
<evidence type="ECO:0000256" key="4">
    <source>
        <dbReference type="ARBA" id="ARBA00023163"/>
    </source>
</evidence>
<keyword evidence="3" id="KW-0238">DNA-binding</keyword>
<evidence type="ECO:0000256" key="1">
    <source>
        <dbReference type="ARBA" id="ARBA00004123"/>
    </source>
</evidence>
<organism evidence="7 8">
    <name type="scientific">Anisodus acutangulus</name>
    <dbReference type="NCBI Taxonomy" id="402998"/>
    <lineage>
        <taxon>Eukaryota</taxon>
        <taxon>Viridiplantae</taxon>
        <taxon>Streptophyta</taxon>
        <taxon>Embryophyta</taxon>
        <taxon>Tracheophyta</taxon>
        <taxon>Spermatophyta</taxon>
        <taxon>Magnoliopsida</taxon>
        <taxon>eudicotyledons</taxon>
        <taxon>Gunneridae</taxon>
        <taxon>Pentapetalae</taxon>
        <taxon>asterids</taxon>
        <taxon>lamiids</taxon>
        <taxon>Solanales</taxon>
        <taxon>Solanaceae</taxon>
        <taxon>Solanoideae</taxon>
        <taxon>Hyoscyameae</taxon>
        <taxon>Anisodus</taxon>
    </lineage>
</organism>
<dbReference type="GO" id="GO:0043565">
    <property type="term" value="F:sequence-specific DNA binding"/>
    <property type="evidence" value="ECO:0007669"/>
    <property type="project" value="InterPro"/>
</dbReference>
<evidence type="ECO:0000313" key="8">
    <source>
        <dbReference type="Proteomes" id="UP001152561"/>
    </source>
</evidence>
<evidence type="ECO:0000259" key="6">
    <source>
        <dbReference type="PROSITE" id="PS50811"/>
    </source>
</evidence>
<keyword evidence="8" id="KW-1185">Reference proteome</keyword>
<dbReference type="PROSITE" id="PS50811">
    <property type="entry name" value="WRKY"/>
    <property type="match status" value="1"/>
</dbReference>
<evidence type="ECO:0000256" key="3">
    <source>
        <dbReference type="ARBA" id="ARBA00023125"/>
    </source>
</evidence>
<dbReference type="SMART" id="SM00774">
    <property type="entry name" value="WRKY"/>
    <property type="match status" value="1"/>
</dbReference>
<name>A0A9Q1LFE0_9SOLA</name>
<dbReference type="EMBL" id="JAJAGQ010000019">
    <property type="protein sequence ID" value="KAJ8533893.1"/>
    <property type="molecule type" value="Genomic_DNA"/>
</dbReference>
<protein>
    <recommendedName>
        <fullName evidence="6">WRKY domain-containing protein</fullName>
    </recommendedName>
</protein>
<dbReference type="AlphaFoldDB" id="A0A9Q1LFE0"/>
<dbReference type="SUPFAM" id="SSF118290">
    <property type="entry name" value="WRKY DNA-binding domain"/>
    <property type="match status" value="1"/>
</dbReference>
<dbReference type="InterPro" id="IPR036576">
    <property type="entry name" value="WRKY_dom_sf"/>
</dbReference>
<sequence length="223" mass="25958">MKSYLLENTSCELEKIIEELNRGREFTCRLREMIKKPHVEDEDAHIMLAEDLLRKIMTSFCVTLSILRSSECTEVSQVLKSPEEYSSGSCKTLSLKDRRGRYKRRRTLETSIKETSTLVDDGHAWRKFGQKQILNAKYPRNYFRCTHKFDQGCKANKQVQKIQENPPLFRITYYGHHTCNTFPKVSQMICDSPSNEDSNSVLLNFNSSNNNHHHFFGYDGGNC</sequence>
<comment type="subcellular location">
    <subcellularLocation>
        <location evidence="1">Nucleus</location>
    </subcellularLocation>
</comment>
<dbReference type="Pfam" id="PF03106">
    <property type="entry name" value="WRKY"/>
    <property type="match status" value="1"/>
</dbReference>